<comment type="caution">
    <text evidence="1">The sequence shown here is derived from an EMBL/GenBank/DDBJ whole genome shotgun (WGS) entry which is preliminary data.</text>
</comment>
<organism evidence="1 2">
    <name type="scientific">Phormidesmis priestleyi</name>
    <dbReference type="NCBI Taxonomy" id="268141"/>
    <lineage>
        <taxon>Bacteria</taxon>
        <taxon>Bacillati</taxon>
        <taxon>Cyanobacteriota</taxon>
        <taxon>Cyanophyceae</taxon>
        <taxon>Leptolyngbyales</taxon>
        <taxon>Leptolyngbyaceae</taxon>
        <taxon>Phormidesmis</taxon>
    </lineage>
</organism>
<proteinExistence type="predicted"/>
<dbReference type="Proteomes" id="UP000249794">
    <property type="component" value="Unassembled WGS sequence"/>
</dbReference>
<dbReference type="InterPro" id="IPR021231">
    <property type="entry name" value="DUF2811"/>
</dbReference>
<evidence type="ECO:0000313" key="1">
    <source>
        <dbReference type="EMBL" id="PZO54090.1"/>
    </source>
</evidence>
<reference evidence="1 2" key="2">
    <citation type="submission" date="2018-06" db="EMBL/GenBank/DDBJ databases">
        <title>Metagenomic assembly of (sub)arctic Cyanobacteria and their associated microbiome from non-axenic cultures.</title>
        <authorList>
            <person name="Baurain D."/>
        </authorList>
    </citation>
    <scope>NUCLEOTIDE SEQUENCE [LARGE SCALE GENOMIC DNA]</scope>
    <source>
        <strain evidence="1">ULC027bin1</strain>
    </source>
</reference>
<reference evidence="2" key="1">
    <citation type="submission" date="2018-04" db="EMBL/GenBank/DDBJ databases">
        <authorList>
            <person name="Cornet L."/>
        </authorList>
    </citation>
    <scope>NUCLEOTIDE SEQUENCE [LARGE SCALE GENOMIC DNA]</scope>
</reference>
<protein>
    <recommendedName>
        <fullName evidence="3">DUF2811 domain-containing protein</fullName>
    </recommendedName>
</protein>
<name>A0A2W4XAC8_9CYAN</name>
<accession>A0A2W4XAC8</accession>
<evidence type="ECO:0000313" key="2">
    <source>
        <dbReference type="Proteomes" id="UP000249794"/>
    </source>
</evidence>
<dbReference type="EMBL" id="QBMP01000121">
    <property type="protein sequence ID" value="PZO54090.1"/>
    <property type="molecule type" value="Genomic_DNA"/>
</dbReference>
<gene>
    <name evidence="1" type="ORF">DCF15_12125</name>
</gene>
<evidence type="ECO:0008006" key="3">
    <source>
        <dbReference type="Google" id="ProtNLM"/>
    </source>
</evidence>
<dbReference type="Pfam" id="PF10929">
    <property type="entry name" value="DUF2811"/>
    <property type="match status" value="1"/>
</dbReference>
<sequence length="76" mass="8622">MSILLTDELPNPITQHLKTFSEQRPDWSQTRILSSALSLFLLQNGVNDRAVSEVYLQAMFGDLYIPADDKTQGERP</sequence>
<dbReference type="AlphaFoldDB" id="A0A2W4XAC8"/>